<organism evidence="1 2">
    <name type="scientific">Eschrichtius robustus</name>
    <name type="common">California gray whale</name>
    <name type="synonym">Eschrichtius gibbosus</name>
    <dbReference type="NCBI Taxonomy" id="9764"/>
    <lineage>
        <taxon>Eukaryota</taxon>
        <taxon>Metazoa</taxon>
        <taxon>Chordata</taxon>
        <taxon>Craniata</taxon>
        <taxon>Vertebrata</taxon>
        <taxon>Euteleostomi</taxon>
        <taxon>Mammalia</taxon>
        <taxon>Eutheria</taxon>
        <taxon>Laurasiatheria</taxon>
        <taxon>Artiodactyla</taxon>
        <taxon>Whippomorpha</taxon>
        <taxon>Cetacea</taxon>
        <taxon>Mysticeti</taxon>
        <taxon>Eschrichtiidae</taxon>
        <taxon>Eschrichtius</taxon>
    </lineage>
</organism>
<comment type="caution">
    <text evidence="1">The sequence shown here is derived from an EMBL/GenBank/DDBJ whole genome shotgun (WGS) entry which is preliminary data.</text>
</comment>
<evidence type="ECO:0000313" key="2">
    <source>
        <dbReference type="Proteomes" id="UP001159641"/>
    </source>
</evidence>
<protein>
    <submittedName>
        <fullName evidence="1">Uncharacterized protein</fullName>
    </submittedName>
</protein>
<dbReference type="Proteomes" id="UP001159641">
    <property type="component" value="Unassembled WGS sequence"/>
</dbReference>
<keyword evidence="2" id="KW-1185">Reference proteome</keyword>
<proteinExistence type="predicted"/>
<accession>A0AB34HA30</accession>
<gene>
    <name evidence="1" type="ORF">J1605_000470</name>
</gene>
<sequence>MAAAGEPELVVHYEIWGGFVHPK</sequence>
<reference evidence="1 2" key="1">
    <citation type="submission" date="2022-11" db="EMBL/GenBank/DDBJ databases">
        <title>Whole genome sequence of Eschrichtius robustus ER-17-0199.</title>
        <authorList>
            <person name="Bruniche-Olsen A."/>
            <person name="Black A.N."/>
            <person name="Fields C.J."/>
            <person name="Walden K."/>
            <person name="Dewoody J.A."/>
        </authorList>
    </citation>
    <scope>NUCLEOTIDE SEQUENCE [LARGE SCALE GENOMIC DNA]</scope>
    <source>
        <strain evidence="1">ER-17-0199</strain>
        <tissue evidence="1">Blubber</tissue>
    </source>
</reference>
<dbReference type="AlphaFoldDB" id="A0AB34HA30"/>
<evidence type="ECO:0000313" key="1">
    <source>
        <dbReference type="EMBL" id="KAJ8788414.1"/>
    </source>
</evidence>
<dbReference type="EMBL" id="JAIQCJ010001624">
    <property type="protein sequence ID" value="KAJ8788414.1"/>
    <property type="molecule type" value="Genomic_DNA"/>
</dbReference>
<name>A0AB34HA30_ESCRO</name>